<comment type="caution">
    <text evidence="1">The sequence shown here is derived from an EMBL/GenBank/DDBJ whole genome shotgun (WGS) entry which is preliminary data.</text>
</comment>
<dbReference type="Proteomes" id="UP000499080">
    <property type="component" value="Unassembled WGS sequence"/>
</dbReference>
<organism evidence="1 2">
    <name type="scientific">Araneus ventricosus</name>
    <name type="common">Orbweaver spider</name>
    <name type="synonym">Epeira ventricosa</name>
    <dbReference type="NCBI Taxonomy" id="182803"/>
    <lineage>
        <taxon>Eukaryota</taxon>
        <taxon>Metazoa</taxon>
        <taxon>Ecdysozoa</taxon>
        <taxon>Arthropoda</taxon>
        <taxon>Chelicerata</taxon>
        <taxon>Arachnida</taxon>
        <taxon>Araneae</taxon>
        <taxon>Araneomorphae</taxon>
        <taxon>Entelegynae</taxon>
        <taxon>Araneoidea</taxon>
        <taxon>Araneidae</taxon>
        <taxon>Araneus</taxon>
    </lineage>
</organism>
<protein>
    <submittedName>
        <fullName evidence="1">Uncharacterized protein</fullName>
    </submittedName>
</protein>
<keyword evidence="2" id="KW-1185">Reference proteome</keyword>
<name>A0A4Y2QR87_ARAVE</name>
<sequence>MLYFHCTFGAGMAKFGSCANKSQTNQPTIHTIRREFCVLDWLRVHQKNRVRIWILIWISSFIDSSIGTTDTKENLNLSSGSILPDFHMLPIRRVLSLASPGGRKREYAFGYLPG</sequence>
<accession>A0A4Y2QR87</accession>
<evidence type="ECO:0000313" key="2">
    <source>
        <dbReference type="Proteomes" id="UP000499080"/>
    </source>
</evidence>
<proteinExistence type="predicted"/>
<reference evidence="1 2" key="1">
    <citation type="journal article" date="2019" name="Sci. Rep.">
        <title>Orb-weaving spider Araneus ventricosus genome elucidates the spidroin gene catalogue.</title>
        <authorList>
            <person name="Kono N."/>
            <person name="Nakamura H."/>
            <person name="Ohtoshi R."/>
            <person name="Moran D.A.P."/>
            <person name="Shinohara A."/>
            <person name="Yoshida Y."/>
            <person name="Fujiwara M."/>
            <person name="Mori M."/>
            <person name="Tomita M."/>
            <person name="Arakawa K."/>
        </authorList>
    </citation>
    <scope>NUCLEOTIDE SEQUENCE [LARGE SCALE GENOMIC DNA]</scope>
</reference>
<gene>
    <name evidence="1" type="ORF">AVEN_202406_1</name>
</gene>
<dbReference type="EMBL" id="BGPR01140021">
    <property type="protein sequence ID" value="GBN65689.1"/>
    <property type="molecule type" value="Genomic_DNA"/>
</dbReference>
<dbReference type="AlphaFoldDB" id="A0A4Y2QR87"/>
<evidence type="ECO:0000313" key="1">
    <source>
        <dbReference type="EMBL" id="GBN65689.1"/>
    </source>
</evidence>